<comment type="similarity">
    <text evidence="3">Belongs to the Nudix hydrolase family.</text>
</comment>
<evidence type="ECO:0000259" key="4">
    <source>
        <dbReference type="PROSITE" id="PS51462"/>
    </source>
</evidence>
<evidence type="ECO:0000256" key="3">
    <source>
        <dbReference type="RuleBase" id="RU003476"/>
    </source>
</evidence>
<keyword evidence="6" id="KW-1185">Reference proteome</keyword>
<dbReference type="Gene3D" id="3.90.79.10">
    <property type="entry name" value="Nucleoside Triphosphate Pyrophosphohydrolase"/>
    <property type="match status" value="1"/>
</dbReference>
<dbReference type="Proteomes" id="UP000759443">
    <property type="component" value="Unassembled WGS sequence"/>
</dbReference>
<dbReference type="PANTHER" id="PTHR43736:SF1">
    <property type="entry name" value="DIHYDRONEOPTERIN TRIPHOSPHATE DIPHOSPHATASE"/>
    <property type="match status" value="1"/>
</dbReference>
<proteinExistence type="inferred from homology"/>
<keyword evidence="2 3" id="KW-0378">Hydrolase</keyword>
<protein>
    <submittedName>
        <fullName evidence="5">ADP-ribose pyrophosphatase YjhB (NUDIX family)</fullName>
    </submittedName>
</protein>
<comment type="cofactor">
    <cofactor evidence="1">
        <name>Mg(2+)</name>
        <dbReference type="ChEBI" id="CHEBI:18420"/>
    </cofactor>
</comment>
<evidence type="ECO:0000313" key="6">
    <source>
        <dbReference type="Proteomes" id="UP000759443"/>
    </source>
</evidence>
<reference evidence="5 6" key="1">
    <citation type="submission" date="2021-03" db="EMBL/GenBank/DDBJ databases">
        <title>Genomic Encyclopedia of Type Strains, Phase IV (KMG-IV): sequencing the most valuable type-strain genomes for metagenomic binning, comparative biology and taxonomic classification.</title>
        <authorList>
            <person name="Goeker M."/>
        </authorList>
    </citation>
    <scope>NUCLEOTIDE SEQUENCE [LARGE SCALE GENOMIC DNA]</scope>
    <source>
        <strain evidence="5 6">DSM 21600</strain>
    </source>
</reference>
<sequence length="153" mass="16490">MSHSSTPMATVPVPKLAASAIVEWQGRFLLVKRRNPPAADLYAFPGGRAEPDEALEQTALRELQEETGLVGESPRLFAVYDLPPESTKGPGAAHYHLSVFTIAVADVAPLQASDDAVEAGWYAPQAIFDLPVPDSVRDCVQRLIEARPADTRA</sequence>
<dbReference type="SUPFAM" id="SSF55811">
    <property type="entry name" value="Nudix"/>
    <property type="match status" value="1"/>
</dbReference>
<dbReference type="InterPro" id="IPR015797">
    <property type="entry name" value="NUDIX_hydrolase-like_dom_sf"/>
</dbReference>
<evidence type="ECO:0000256" key="2">
    <source>
        <dbReference type="ARBA" id="ARBA00022801"/>
    </source>
</evidence>
<dbReference type="EMBL" id="JAGGJU010000005">
    <property type="protein sequence ID" value="MBP1850814.1"/>
    <property type="molecule type" value="Genomic_DNA"/>
</dbReference>
<gene>
    <name evidence="5" type="ORF">J2Z17_002251</name>
</gene>
<accession>A0ABS4DYP1</accession>
<dbReference type="InterPro" id="IPR000086">
    <property type="entry name" value="NUDIX_hydrolase_dom"/>
</dbReference>
<dbReference type="PRINTS" id="PR00502">
    <property type="entry name" value="NUDIXFAMILY"/>
</dbReference>
<dbReference type="InterPro" id="IPR020476">
    <property type="entry name" value="Nudix_hydrolase"/>
</dbReference>
<dbReference type="RefSeq" id="WP_377300019.1">
    <property type="nucleotide sequence ID" value="NZ_JBHSME010000003.1"/>
</dbReference>
<name>A0ABS4DYP1_9HYPH</name>
<evidence type="ECO:0000313" key="5">
    <source>
        <dbReference type="EMBL" id="MBP1850814.1"/>
    </source>
</evidence>
<dbReference type="PANTHER" id="PTHR43736">
    <property type="entry name" value="ADP-RIBOSE PYROPHOSPHATASE"/>
    <property type="match status" value="1"/>
</dbReference>
<dbReference type="PROSITE" id="PS51462">
    <property type="entry name" value="NUDIX"/>
    <property type="match status" value="1"/>
</dbReference>
<dbReference type="Pfam" id="PF00293">
    <property type="entry name" value="NUDIX"/>
    <property type="match status" value="1"/>
</dbReference>
<feature type="domain" description="Nudix hydrolase" evidence="4">
    <location>
        <begin position="13"/>
        <end position="145"/>
    </location>
</feature>
<dbReference type="CDD" id="cd04673">
    <property type="entry name" value="NUDIX_ADPRase"/>
    <property type="match status" value="1"/>
</dbReference>
<dbReference type="InterPro" id="IPR020084">
    <property type="entry name" value="NUDIX_hydrolase_CS"/>
</dbReference>
<dbReference type="PROSITE" id="PS00893">
    <property type="entry name" value="NUDIX_BOX"/>
    <property type="match status" value="1"/>
</dbReference>
<evidence type="ECO:0000256" key="1">
    <source>
        <dbReference type="ARBA" id="ARBA00001946"/>
    </source>
</evidence>
<organism evidence="5 6">
    <name type="scientific">Rhizobium halophytocola</name>
    <dbReference type="NCBI Taxonomy" id="735519"/>
    <lineage>
        <taxon>Bacteria</taxon>
        <taxon>Pseudomonadati</taxon>
        <taxon>Pseudomonadota</taxon>
        <taxon>Alphaproteobacteria</taxon>
        <taxon>Hyphomicrobiales</taxon>
        <taxon>Rhizobiaceae</taxon>
        <taxon>Rhizobium/Agrobacterium group</taxon>
        <taxon>Rhizobium</taxon>
    </lineage>
</organism>
<comment type="caution">
    <text evidence="5">The sequence shown here is derived from an EMBL/GenBank/DDBJ whole genome shotgun (WGS) entry which is preliminary data.</text>
</comment>